<feature type="transmembrane region" description="Helical" evidence="6">
    <location>
        <begin position="78"/>
        <end position="102"/>
    </location>
</feature>
<protein>
    <recommendedName>
        <fullName evidence="6">GDT1 family protein</fullName>
    </recommendedName>
</protein>
<dbReference type="PANTHER" id="PTHR12608:SF1">
    <property type="entry name" value="TRANSMEMBRANE PROTEIN 165"/>
    <property type="match status" value="1"/>
</dbReference>
<sequence>MAMVQMVARLGETMDRIATGSGRGRRLILGIRNPGPESFYPMEAFLVSTGIVALAEIGDKTQLLAFLLAAKFRKPLPITLAILAATLFNHAFAAAIGTWLTSMLGPETLRWVLGISFIVMAGWILIPDKMDEDDARLAKFGVFLTTFIAFFLAEMGDKTQIATVALAARFDSFLWVVAGTTFGMMLANTPAVYLGDRIAGKMPVKLVHRIAAAIFAVLGVATLLGAGARFGF</sequence>
<reference evidence="8" key="1">
    <citation type="journal article" date="2019" name="Int. J. Syst. Evol. Microbiol.">
        <title>The Global Catalogue of Microorganisms (GCM) 10K type strain sequencing project: providing services to taxonomists for standard genome sequencing and annotation.</title>
        <authorList>
            <consortium name="The Broad Institute Genomics Platform"/>
            <consortium name="The Broad Institute Genome Sequencing Center for Infectious Disease"/>
            <person name="Wu L."/>
            <person name="Ma J."/>
        </authorList>
    </citation>
    <scope>NUCLEOTIDE SEQUENCE [LARGE SCALE GENOMIC DNA]</scope>
    <source>
        <strain evidence="8">CCM 2767</strain>
    </source>
</reference>
<comment type="caution">
    <text evidence="7">The sequence shown here is derived from an EMBL/GenBank/DDBJ whole genome shotgun (WGS) entry which is preliminary data.</text>
</comment>
<evidence type="ECO:0000256" key="4">
    <source>
        <dbReference type="ARBA" id="ARBA00022989"/>
    </source>
</evidence>
<evidence type="ECO:0000313" key="8">
    <source>
        <dbReference type="Proteomes" id="UP000642180"/>
    </source>
</evidence>
<feature type="transmembrane region" description="Helical" evidence="6">
    <location>
        <begin position="173"/>
        <end position="194"/>
    </location>
</feature>
<evidence type="ECO:0000313" key="7">
    <source>
        <dbReference type="EMBL" id="GGI19462.1"/>
    </source>
</evidence>
<keyword evidence="3 6" id="KW-0812">Transmembrane</keyword>
<dbReference type="Proteomes" id="UP000642180">
    <property type="component" value="Unassembled WGS sequence"/>
</dbReference>
<name>A0A8J3AV32_9BURK</name>
<organism evidence="7 8">
    <name type="scientific">Oxalicibacterium faecigallinarum</name>
    <dbReference type="NCBI Taxonomy" id="573741"/>
    <lineage>
        <taxon>Bacteria</taxon>
        <taxon>Pseudomonadati</taxon>
        <taxon>Pseudomonadota</taxon>
        <taxon>Betaproteobacteria</taxon>
        <taxon>Burkholderiales</taxon>
        <taxon>Oxalobacteraceae</taxon>
        <taxon>Oxalicibacterium</taxon>
    </lineage>
</organism>
<feature type="transmembrane region" description="Helical" evidence="6">
    <location>
        <begin position="108"/>
        <end position="125"/>
    </location>
</feature>
<feature type="transmembrane region" description="Helical" evidence="6">
    <location>
        <begin position="137"/>
        <end position="153"/>
    </location>
</feature>
<evidence type="ECO:0000256" key="6">
    <source>
        <dbReference type="RuleBase" id="RU365102"/>
    </source>
</evidence>
<dbReference type="InterPro" id="IPR001727">
    <property type="entry name" value="GDT1-like"/>
</dbReference>
<dbReference type="GO" id="GO:0046873">
    <property type="term" value="F:metal ion transmembrane transporter activity"/>
    <property type="evidence" value="ECO:0007669"/>
    <property type="project" value="InterPro"/>
</dbReference>
<proteinExistence type="inferred from homology"/>
<comment type="similarity">
    <text evidence="2 6">Belongs to the GDT1 family.</text>
</comment>
<dbReference type="AlphaFoldDB" id="A0A8J3AV32"/>
<evidence type="ECO:0000256" key="2">
    <source>
        <dbReference type="ARBA" id="ARBA00009190"/>
    </source>
</evidence>
<evidence type="ECO:0000256" key="5">
    <source>
        <dbReference type="ARBA" id="ARBA00023136"/>
    </source>
</evidence>
<accession>A0A8J3AV32</accession>
<evidence type="ECO:0000256" key="1">
    <source>
        <dbReference type="ARBA" id="ARBA00004141"/>
    </source>
</evidence>
<gene>
    <name evidence="7" type="ORF">GCM10008066_19200</name>
</gene>
<feature type="transmembrane region" description="Helical" evidence="6">
    <location>
        <begin position="206"/>
        <end position="228"/>
    </location>
</feature>
<dbReference type="GO" id="GO:0016020">
    <property type="term" value="C:membrane"/>
    <property type="evidence" value="ECO:0007669"/>
    <property type="project" value="UniProtKB-SubCell"/>
</dbReference>
<dbReference type="PANTHER" id="PTHR12608">
    <property type="entry name" value="TRANSMEMBRANE PROTEIN HTP-1 RELATED"/>
    <property type="match status" value="1"/>
</dbReference>
<evidence type="ECO:0000256" key="3">
    <source>
        <dbReference type="ARBA" id="ARBA00022692"/>
    </source>
</evidence>
<dbReference type="EMBL" id="BMDI01000001">
    <property type="protein sequence ID" value="GGI19462.1"/>
    <property type="molecule type" value="Genomic_DNA"/>
</dbReference>
<comment type="subcellular location">
    <subcellularLocation>
        <location evidence="1 6">Membrane</location>
        <topology evidence="1 6">Multi-pass membrane protein</topology>
    </subcellularLocation>
</comment>
<keyword evidence="8" id="KW-1185">Reference proteome</keyword>
<dbReference type="Pfam" id="PF01169">
    <property type="entry name" value="GDT1"/>
    <property type="match status" value="2"/>
</dbReference>
<keyword evidence="4 6" id="KW-1133">Transmembrane helix</keyword>
<keyword evidence="5 6" id="KW-0472">Membrane</keyword>